<dbReference type="SUPFAM" id="SSF52266">
    <property type="entry name" value="SGNH hydrolase"/>
    <property type="match status" value="1"/>
</dbReference>
<gene>
    <name evidence="1" type="ORF">M8523_23615</name>
</gene>
<evidence type="ECO:0000313" key="1">
    <source>
        <dbReference type="EMBL" id="MCW6510998.1"/>
    </source>
</evidence>
<proteinExistence type="predicted"/>
<dbReference type="Gene3D" id="3.40.50.1110">
    <property type="entry name" value="SGNH hydrolase"/>
    <property type="match status" value="1"/>
</dbReference>
<sequence length="709" mass="74756">MSGNSFPSVAPPIVSSLPNWFARASKAAESGFNNDTICFWGDSTTATCGGWFGACPLPVTTPTFGSARFVMLHQKTGENLAGTRILNFGNTGAALATALQEPSAAAFNITRLLSASQQIYWPAANPPVAGDTITIGGTVWTWIANGATPSGNQMALGTSFGGSITNLVAALTASTDAQTARNNYASRSSNYDVSYALDIWSKVAGPAGSGQAIACSTTGAQINGTPVLQVPGLIVMCWGINDVRTGTTTQAQLVALLSKAINRVRAVLPATDIVLWGPNSFLTDDPTGAGLVTPSANAQAYTTLLYGAYEQLKNVWPNVLVLQKQDIFGKSCFTYAASGGAGQSWMSDQLHPTPGAQTQMADWLAPLIGFKKPFSPQRANLARLAKPAAPYTIYSREVEDTAFYTTIGQGLWVGQGNVSGQDYLDFYLPGARYKEILPGDVVQMGAGGPVFQFPLTATAYDLNTTTTRLGSLGTGLLPVISGGMVTVFRPNFDWDATVQSYMQQANAYPYRRRFYAAAAGSGYLRLYPLAQNTRDPANLAINAATDVVVVPGIGAITGYQAYQFTGTANWQIALSGTDFTAIKNGYVWVFSPFPSREVMENAFEPMRLNIVGLTSNVTKVLSIAARGAGKVNKVYCTLGTAGTTDLTVTLKVNGTTVVTFTITANHLGLSSTSWAAGASFWIFQGQTIEWDLSGGTGCADLAIVLDVGG</sequence>
<keyword evidence="1" id="KW-0378">Hydrolase</keyword>
<dbReference type="EMBL" id="JAMOIM010000020">
    <property type="protein sequence ID" value="MCW6510998.1"/>
    <property type="molecule type" value="Genomic_DNA"/>
</dbReference>
<dbReference type="GO" id="GO:0016788">
    <property type="term" value="F:hydrolase activity, acting on ester bonds"/>
    <property type="evidence" value="ECO:0007669"/>
    <property type="project" value="UniProtKB-ARBA"/>
</dbReference>
<keyword evidence="2" id="KW-1185">Reference proteome</keyword>
<name>A0AA42CKX3_9HYPH</name>
<organism evidence="1 2">
    <name type="scientific">Lichenifustis flavocetrariae</name>
    <dbReference type="NCBI Taxonomy" id="2949735"/>
    <lineage>
        <taxon>Bacteria</taxon>
        <taxon>Pseudomonadati</taxon>
        <taxon>Pseudomonadota</taxon>
        <taxon>Alphaproteobacteria</taxon>
        <taxon>Hyphomicrobiales</taxon>
        <taxon>Lichenihabitantaceae</taxon>
        <taxon>Lichenifustis</taxon>
    </lineage>
</organism>
<dbReference type="Proteomes" id="UP001165667">
    <property type="component" value="Unassembled WGS sequence"/>
</dbReference>
<evidence type="ECO:0000313" key="2">
    <source>
        <dbReference type="Proteomes" id="UP001165667"/>
    </source>
</evidence>
<accession>A0AA42CKX3</accession>
<reference evidence="1" key="1">
    <citation type="submission" date="2022-05" db="EMBL/GenBank/DDBJ databases">
        <authorList>
            <person name="Pankratov T."/>
        </authorList>
    </citation>
    <scope>NUCLEOTIDE SEQUENCE</scope>
    <source>
        <strain evidence="1">BP6-180914</strain>
    </source>
</reference>
<dbReference type="AlphaFoldDB" id="A0AA42CKX3"/>
<dbReference type="CDD" id="cd00229">
    <property type="entry name" value="SGNH_hydrolase"/>
    <property type="match status" value="1"/>
</dbReference>
<dbReference type="RefSeq" id="WP_282587377.1">
    <property type="nucleotide sequence ID" value="NZ_JAMOIM010000020.1"/>
</dbReference>
<comment type="caution">
    <text evidence="1">The sequence shown here is derived from an EMBL/GenBank/DDBJ whole genome shotgun (WGS) entry which is preliminary data.</text>
</comment>
<protein>
    <submittedName>
        <fullName evidence="1">SGNH/GDSL hydrolase family protein</fullName>
    </submittedName>
</protein>
<dbReference type="InterPro" id="IPR036514">
    <property type="entry name" value="SGNH_hydro_sf"/>
</dbReference>